<accession>A0A166NP99</accession>
<sequence>MPSSAGTSISSVPNEILAAIFEAGHRLDRNFPFELLVSSVTSHWREVALDTPNIWTRIKRRPYQKDLAGTTAYLDRSKAAPFHLAVDIGVPVFEHDSLRTDHTQTEFDNLSTFGILLAPHMKRCNHIEISFGMELAIHHGYPDLDYDADPAKWLNSIIRHFRSLAAPMLRSFEVTAHNDVNLFTHTDTSYQIFGGGTPSLKCIDIIGVGLRLCIPPLSSVHSIQLQLPHGSHMLITCQDLCAMLSTATQLSHLKIIGDIVYNWSFSSTTTLPSLRTIFVGVEPYSCSRGMHEHGLQLSGLLNAIDAPLLELLLIQGIGQHDLDRSPLARCQLKFPNLRWLILEDVERPNTFIPNLAQEFPSVQHLLYRSHDIGVFLSAPQLWPQLRTMAFPLLDDSSSDSVSKLWDERALSANPLERIFVPLSGREYQGTVSAEEYNRDRAYARLPTEFWGMCTSLSRFRQQELADREFRAYGLV</sequence>
<proteinExistence type="predicted"/>
<dbReference type="OrthoDB" id="3047947at2759"/>
<reference evidence="1 2" key="1">
    <citation type="journal article" date="2016" name="Mol. Biol. Evol.">
        <title>Comparative Genomics of Early-Diverging Mushroom-Forming Fungi Provides Insights into the Origins of Lignocellulose Decay Capabilities.</title>
        <authorList>
            <person name="Nagy L.G."/>
            <person name="Riley R."/>
            <person name="Tritt A."/>
            <person name="Adam C."/>
            <person name="Daum C."/>
            <person name="Floudas D."/>
            <person name="Sun H."/>
            <person name="Yadav J.S."/>
            <person name="Pangilinan J."/>
            <person name="Larsson K.H."/>
            <person name="Matsuura K."/>
            <person name="Barry K."/>
            <person name="Labutti K."/>
            <person name="Kuo R."/>
            <person name="Ohm R.A."/>
            <person name="Bhattacharya S.S."/>
            <person name="Shirouzu T."/>
            <person name="Yoshinaga Y."/>
            <person name="Martin F.M."/>
            <person name="Grigoriev I.V."/>
            <person name="Hibbett D.S."/>
        </authorList>
    </citation>
    <scope>NUCLEOTIDE SEQUENCE [LARGE SCALE GENOMIC DNA]</scope>
    <source>
        <strain evidence="1 2">CBS 109695</strain>
    </source>
</reference>
<protein>
    <submittedName>
        <fullName evidence="1">Uncharacterized protein</fullName>
    </submittedName>
</protein>
<dbReference type="EMBL" id="KV417522">
    <property type="protein sequence ID" value="KZP25236.1"/>
    <property type="molecule type" value="Genomic_DNA"/>
</dbReference>
<keyword evidence="2" id="KW-1185">Reference proteome</keyword>
<dbReference type="Gene3D" id="1.20.1280.50">
    <property type="match status" value="1"/>
</dbReference>
<dbReference type="STRING" id="436010.A0A166NP99"/>
<organism evidence="1 2">
    <name type="scientific">Athelia psychrophila</name>
    <dbReference type="NCBI Taxonomy" id="1759441"/>
    <lineage>
        <taxon>Eukaryota</taxon>
        <taxon>Fungi</taxon>
        <taxon>Dikarya</taxon>
        <taxon>Basidiomycota</taxon>
        <taxon>Agaricomycotina</taxon>
        <taxon>Agaricomycetes</taxon>
        <taxon>Agaricomycetidae</taxon>
        <taxon>Atheliales</taxon>
        <taxon>Atheliaceae</taxon>
        <taxon>Athelia</taxon>
    </lineage>
</organism>
<dbReference type="InterPro" id="IPR032675">
    <property type="entry name" value="LRR_dom_sf"/>
</dbReference>
<evidence type="ECO:0000313" key="1">
    <source>
        <dbReference type="EMBL" id="KZP25236.1"/>
    </source>
</evidence>
<gene>
    <name evidence="1" type="ORF">FIBSPDRAFT_929482</name>
</gene>
<evidence type="ECO:0000313" key="2">
    <source>
        <dbReference type="Proteomes" id="UP000076532"/>
    </source>
</evidence>
<name>A0A166NP99_9AGAM</name>
<dbReference type="Gene3D" id="3.80.10.10">
    <property type="entry name" value="Ribonuclease Inhibitor"/>
    <property type="match status" value="1"/>
</dbReference>
<dbReference type="Proteomes" id="UP000076532">
    <property type="component" value="Unassembled WGS sequence"/>
</dbReference>
<dbReference type="AlphaFoldDB" id="A0A166NP99"/>